<dbReference type="NCBIfam" id="TIGR01494">
    <property type="entry name" value="ATPase_P-type"/>
    <property type="match status" value="1"/>
</dbReference>
<dbReference type="AlphaFoldDB" id="A0A7C4VDW9"/>
<accession>A0A7C4VDW9</accession>
<feature type="transmembrane region" description="Helical" evidence="12">
    <location>
        <begin position="90"/>
        <end position="108"/>
    </location>
</feature>
<dbReference type="PROSITE" id="PS01047">
    <property type="entry name" value="HMA_1"/>
    <property type="match status" value="1"/>
</dbReference>
<evidence type="ECO:0000256" key="4">
    <source>
        <dbReference type="ARBA" id="ARBA00022553"/>
    </source>
</evidence>
<comment type="similarity">
    <text evidence="2 12">Belongs to the cation transport ATPase (P-type) (TC 3.A.3) family. Type IB subfamily.</text>
</comment>
<dbReference type="Gene3D" id="3.40.1110.10">
    <property type="entry name" value="Calcium-transporting ATPase, cytoplasmic domain N"/>
    <property type="match status" value="1"/>
</dbReference>
<keyword evidence="6 12" id="KW-0479">Metal-binding</keyword>
<dbReference type="CDD" id="cd00371">
    <property type="entry name" value="HMA"/>
    <property type="match status" value="1"/>
</dbReference>
<keyword evidence="3 12" id="KW-1003">Cell membrane</keyword>
<dbReference type="InterPro" id="IPR036412">
    <property type="entry name" value="HAD-like_sf"/>
</dbReference>
<dbReference type="Gene3D" id="2.70.150.10">
    <property type="entry name" value="Calcium-transporting ATPase, cytoplasmic transduction domain A"/>
    <property type="match status" value="1"/>
</dbReference>
<dbReference type="Gene3D" id="3.40.50.1000">
    <property type="entry name" value="HAD superfamily/HAD-like"/>
    <property type="match status" value="1"/>
</dbReference>
<dbReference type="InterPro" id="IPR036163">
    <property type="entry name" value="HMA_dom_sf"/>
</dbReference>
<evidence type="ECO:0000256" key="10">
    <source>
        <dbReference type="ARBA" id="ARBA00022989"/>
    </source>
</evidence>
<keyword evidence="8 12" id="KW-0067">ATP-binding</keyword>
<dbReference type="SUPFAM" id="SSF56784">
    <property type="entry name" value="HAD-like"/>
    <property type="match status" value="1"/>
</dbReference>
<dbReference type="PRINTS" id="PR00119">
    <property type="entry name" value="CATATPASE"/>
</dbReference>
<dbReference type="InterPro" id="IPR059000">
    <property type="entry name" value="ATPase_P-type_domA"/>
</dbReference>
<dbReference type="InterPro" id="IPR023298">
    <property type="entry name" value="ATPase_P-typ_TM_dom_sf"/>
</dbReference>
<dbReference type="GO" id="GO:0015086">
    <property type="term" value="F:cadmium ion transmembrane transporter activity"/>
    <property type="evidence" value="ECO:0007669"/>
    <property type="project" value="TreeGrafter"/>
</dbReference>
<keyword evidence="9" id="KW-1278">Translocase</keyword>
<dbReference type="InterPro" id="IPR017969">
    <property type="entry name" value="Heavy-metal-associated_CS"/>
</dbReference>
<sequence length="694" mass="72498">MGTPVRELTFDVEGLDCADCAVKIEHAVRKLPGAVEVVVAYGSGKLFVKLGAGTAPEAVAQAVEPLGYRVRPEDEPPGEAPWWRNPKVKMLGVSAGFLVLALASQLVWPAAARWVWSAGALVSVAPLARKAWGVFVSGGGLDINALVTIAVAGAVFIGAAPEALVVVFLFLIGEVLEGHAAARARGTLRELAKLAPTKARRLEADGSVREVPVELLAVGERVQVPAGERIPADAVVEEGAGAVDESMLTGESAPVPKRAGDPIYAGTVLLEGQLVARVTAPAEDSALAQIQKLVERAGAMKSPTTRVIDRFARYYTPLVVVAAMLAATVPPLLFAQPWEVWIYRGLALLLIGCPCALVLSAPAAVTSALARAGRMGVLVKGGDVLETAGRLRALAFDKTGTLTEGRPRLVRVWGADEREVLPLVAALERSSAHPIAEAVLARARELGLEVPEAEDLDALPGAWVKGRVAGREVWVGSPAAAGGLPRAMTRGLPEGARENGATASVVQLDGRTAAVLFFEDALRPEAAAALERVRALGIETVVLSGDREPAVRRLAERLGGLAYRAELRPEDKLRLVQELPHPVGMVGDGVNDAPSLAAADLGVAMGGGTQVALEAAGVALVEPNLTRLAHFLELARATLGNIYANVAVALGLKAVFLVTTLLGYTGLWLAVMADTGATLLVTANALRLLAWRPR</sequence>
<dbReference type="Pfam" id="PF00122">
    <property type="entry name" value="E1-E2_ATPase"/>
    <property type="match status" value="1"/>
</dbReference>
<dbReference type="FunFam" id="2.70.150.10:FF:000002">
    <property type="entry name" value="Copper-transporting ATPase 1, putative"/>
    <property type="match status" value="1"/>
</dbReference>
<dbReference type="Pfam" id="PF00403">
    <property type="entry name" value="HMA"/>
    <property type="match status" value="1"/>
</dbReference>
<keyword evidence="11 12" id="KW-0472">Membrane</keyword>
<proteinExistence type="inferred from homology"/>
<keyword evidence="10 12" id="KW-1133">Transmembrane helix</keyword>
<evidence type="ECO:0000256" key="11">
    <source>
        <dbReference type="ARBA" id="ARBA00023136"/>
    </source>
</evidence>
<evidence type="ECO:0000256" key="8">
    <source>
        <dbReference type="ARBA" id="ARBA00022840"/>
    </source>
</evidence>
<dbReference type="SFLD" id="SFLDF00027">
    <property type="entry name" value="p-type_atpase"/>
    <property type="match status" value="1"/>
</dbReference>
<organism evidence="14">
    <name type="scientific">Oceanithermus profundus</name>
    <dbReference type="NCBI Taxonomy" id="187137"/>
    <lineage>
        <taxon>Bacteria</taxon>
        <taxon>Thermotogati</taxon>
        <taxon>Deinococcota</taxon>
        <taxon>Deinococci</taxon>
        <taxon>Thermales</taxon>
        <taxon>Thermaceae</taxon>
        <taxon>Oceanithermus</taxon>
    </lineage>
</organism>
<dbReference type="InterPro" id="IPR001757">
    <property type="entry name" value="P_typ_ATPase"/>
</dbReference>
<evidence type="ECO:0000256" key="1">
    <source>
        <dbReference type="ARBA" id="ARBA00004651"/>
    </source>
</evidence>
<protein>
    <submittedName>
        <fullName evidence="14">Cation-translocating P-type ATPase</fullName>
    </submittedName>
</protein>
<dbReference type="SUPFAM" id="SSF81653">
    <property type="entry name" value="Calcium ATPase, transduction domain A"/>
    <property type="match status" value="1"/>
</dbReference>
<dbReference type="PROSITE" id="PS50846">
    <property type="entry name" value="HMA_2"/>
    <property type="match status" value="1"/>
</dbReference>
<dbReference type="InterPro" id="IPR023214">
    <property type="entry name" value="HAD_sf"/>
</dbReference>
<evidence type="ECO:0000256" key="12">
    <source>
        <dbReference type="RuleBase" id="RU362081"/>
    </source>
</evidence>
<dbReference type="GO" id="GO:0005886">
    <property type="term" value="C:plasma membrane"/>
    <property type="evidence" value="ECO:0007669"/>
    <property type="project" value="UniProtKB-SubCell"/>
</dbReference>
<dbReference type="Gene3D" id="3.30.70.100">
    <property type="match status" value="1"/>
</dbReference>
<dbReference type="InterPro" id="IPR051014">
    <property type="entry name" value="Cation_Transport_ATPase_IB"/>
</dbReference>
<dbReference type="SFLD" id="SFLDG00002">
    <property type="entry name" value="C1.7:_P-type_atpase_like"/>
    <property type="match status" value="1"/>
</dbReference>
<gene>
    <name evidence="14" type="ORF">ENK37_11245</name>
</gene>
<reference evidence="14" key="1">
    <citation type="journal article" date="2020" name="mSystems">
        <title>Genome- and Community-Level Interaction Insights into Carbon Utilization and Element Cycling Functions of Hydrothermarchaeota in Hydrothermal Sediment.</title>
        <authorList>
            <person name="Zhou Z."/>
            <person name="Liu Y."/>
            <person name="Xu W."/>
            <person name="Pan J."/>
            <person name="Luo Z.H."/>
            <person name="Li M."/>
        </authorList>
    </citation>
    <scope>NUCLEOTIDE SEQUENCE [LARGE SCALE GENOMIC DNA]</scope>
    <source>
        <strain evidence="14">HyVt-570</strain>
    </source>
</reference>
<dbReference type="PANTHER" id="PTHR48085">
    <property type="entry name" value="CADMIUM/ZINC-TRANSPORTING ATPASE HMA2-RELATED"/>
    <property type="match status" value="1"/>
</dbReference>
<dbReference type="InterPro" id="IPR008250">
    <property type="entry name" value="ATPase_P-typ_transduc_dom_A_sf"/>
</dbReference>
<comment type="subcellular location">
    <subcellularLocation>
        <location evidence="1">Cell membrane</location>
        <topology evidence="1">Multi-pass membrane protein</topology>
    </subcellularLocation>
</comment>
<dbReference type="InterPro" id="IPR027256">
    <property type="entry name" value="P-typ_ATPase_IB"/>
</dbReference>
<evidence type="ECO:0000256" key="9">
    <source>
        <dbReference type="ARBA" id="ARBA00022967"/>
    </source>
</evidence>
<dbReference type="EMBL" id="DRPZ01000281">
    <property type="protein sequence ID" value="HGY10604.1"/>
    <property type="molecule type" value="Genomic_DNA"/>
</dbReference>
<dbReference type="InterPro" id="IPR044492">
    <property type="entry name" value="P_typ_ATPase_HD_dom"/>
</dbReference>
<dbReference type="PANTHER" id="PTHR48085:SF5">
    <property type="entry name" value="CADMIUM_ZINC-TRANSPORTING ATPASE HMA4-RELATED"/>
    <property type="match status" value="1"/>
</dbReference>
<dbReference type="InterPro" id="IPR023299">
    <property type="entry name" value="ATPase_P-typ_cyto_dom_N"/>
</dbReference>
<dbReference type="SUPFAM" id="SSF81665">
    <property type="entry name" value="Calcium ATPase, transmembrane domain M"/>
    <property type="match status" value="1"/>
</dbReference>
<dbReference type="SFLD" id="SFLDS00003">
    <property type="entry name" value="Haloacid_Dehalogenase"/>
    <property type="match status" value="1"/>
</dbReference>
<dbReference type="GO" id="GO:0005524">
    <property type="term" value="F:ATP binding"/>
    <property type="evidence" value="ECO:0007669"/>
    <property type="project" value="UniProtKB-UniRule"/>
</dbReference>
<dbReference type="GO" id="GO:0046872">
    <property type="term" value="F:metal ion binding"/>
    <property type="evidence" value="ECO:0007669"/>
    <property type="project" value="UniProtKB-KW"/>
</dbReference>
<feature type="transmembrane region" description="Helical" evidence="12">
    <location>
        <begin position="642"/>
        <end position="662"/>
    </location>
</feature>
<evidence type="ECO:0000256" key="7">
    <source>
        <dbReference type="ARBA" id="ARBA00022741"/>
    </source>
</evidence>
<feature type="domain" description="HMA" evidence="13">
    <location>
        <begin position="6"/>
        <end position="71"/>
    </location>
</feature>
<dbReference type="InterPro" id="IPR006121">
    <property type="entry name" value="HMA_dom"/>
</dbReference>
<evidence type="ECO:0000256" key="5">
    <source>
        <dbReference type="ARBA" id="ARBA00022692"/>
    </source>
</evidence>
<dbReference type="GO" id="GO:0019829">
    <property type="term" value="F:ATPase-coupled monoatomic cation transmembrane transporter activity"/>
    <property type="evidence" value="ECO:0007669"/>
    <property type="project" value="InterPro"/>
</dbReference>
<dbReference type="NCBIfam" id="TIGR01525">
    <property type="entry name" value="ATPase-IB_hvy"/>
    <property type="match status" value="1"/>
</dbReference>
<evidence type="ECO:0000259" key="13">
    <source>
        <dbReference type="PROSITE" id="PS50846"/>
    </source>
</evidence>
<feature type="transmembrane region" description="Helical" evidence="12">
    <location>
        <begin position="341"/>
        <end position="365"/>
    </location>
</feature>
<dbReference type="GO" id="GO:0016887">
    <property type="term" value="F:ATP hydrolysis activity"/>
    <property type="evidence" value="ECO:0007669"/>
    <property type="project" value="InterPro"/>
</dbReference>
<keyword evidence="7 12" id="KW-0547">Nucleotide-binding</keyword>
<dbReference type="Pfam" id="PF00702">
    <property type="entry name" value="Hydrolase"/>
    <property type="match status" value="1"/>
</dbReference>
<dbReference type="SUPFAM" id="SSF55008">
    <property type="entry name" value="HMA, heavy metal-associated domain"/>
    <property type="match status" value="1"/>
</dbReference>
<dbReference type="PRINTS" id="PR00941">
    <property type="entry name" value="CDATPASE"/>
</dbReference>
<evidence type="ECO:0000313" key="14">
    <source>
        <dbReference type="EMBL" id="HGY10604.1"/>
    </source>
</evidence>
<feature type="transmembrane region" description="Helical" evidence="12">
    <location>
        <begin position="668"/>
        <end position="690"/>
    </location>
</feature>
<dbReference type="SUPFAM" id="SSF81660">
    <property type="entry name" value="Metal cation-transporting ATPase, ATP-binding domain N"/>
    <property type="match status" value="1"/>
</dbReference>
<dbReference type="Proteomes" id="UP000885759">
    <property type="component" value="Unassembled WGS sequence"/>
</dbReference>
<name>A0A7C4VDW9_9DEIN</name>
<keyword evidence="5 12" id="KW-0812">Transmembrane</keyword>
<feature type="transmembrane region" description="Helical" evidence="12">
    <location>
        <begin position="314"/>
        <end position="335"/>
    </location>
</feature>
<comment type="caution">
    <text evidence="14">The sequence shown here is derived from an EMBL/GenBank/DDBJ whole genome shotgun (WGS) entry which is preliminary data.</text>
</comment>
<evidence type="ECO:0000256" key="2">
    <source>
        <dbReference type="ARBA" id="ARBA00006024"/>
    </source>
</evidence>
<dbReference type="InterPro" id="IPR018303">
    <property type="entry name" value="ATPase_P-typ_P_site"/>
</dbReference>
<keyword evidence="4" id="KW-0597">Phosphoprotein</keyword>
<evidence type="ECO:0000256" key="3">
    <source>
        <dbReference type="ARBA" id="ARBA00022475"/>
    </source>
</evidence>
<dbReference type="PROSITE" id="PS00154">
    <property type="entry name" value="ATPASE_E1_E2"/>
    <property type="match status" value="1"/>
</dbReference>
<evidence type="ECO:0000256" key="6">
    <source>
        <dbReference type="ARBA" id="ARBA00022723"/>
    </source>
</evidence>